<feature type="transmembrane region" description="Helical" evidence="1">
    <location>
        <begin position="32"/>
        <end position="51"/>
    </location>
</feature>
<protein>
    <recommendedName>
        <fullName evidence="4">Cytochrome B</fullName>
    </recommendedName>
</protein>
<name>A0A317ECM1_9PROT</name>
<evidence type="ECO:0000313" key="2">
    <source>
        <dbReference type="EMBL" id="PWR24778.1"/>
    </source>
</evidence>
<proteinExistence type="predicted"/>
<evidence type="ECO:0008006" key="4">
    <source>
        <dbReference type="Google" id="ProtNLM"/>
    </source>
</evidence>
<gene>
    <name evidence="2" type="ORF">DKG74_08270</name>
</gene>
<reference evidence="2 3" key="1">
    <citation type="submission" date="2018-05" db="EMBL/GenBank/DDBJ databases">
        <title>Zavarzinia sp. HR-AS.</title>
        <authorList>
            <person name="Lee Y."/>
            <person name="Jeon C.O."/>
        </authorList>
    </citation>
    <scope>NUCLEOTIDE SEQUENCE [LARGE SCALE GENOMIC DNA]</scope>
    <source>
        <strain evidence="2 3">HR-AS</strain>
    </source>
</reference>
<keyword evidence="1" id="KW-0812">Transmembrane</keyword>
<dbReference type="EMBL" id="QGLE01000003">
    <property type="protein sequence ID" value="PWR24778.1"/>
    <property type="molecule type" value="Genomic_DNA"/>
</dbReference>
<dbReference type="GO" id="GO:0016020">
    <property type="term" value="C:membrane"/>
    <property type="evidence" value="ECO:0007669"/>
    <property type="project" value="InterPro"/>
</dbReference>
<dbReference type="AlphaFoldDB" id="A0A317ECM1"/>
<dbReference type="Gene3D" id="1.20.950.20">
    <property type="entry name" value="Transmembrane di-heme cytochromes, Chain C"/>
    <property type="match status" value="1"/>
</dbReference>
<sequence>MRLLLGFHAIMSGSFLVAYLSGGEDSYGIHVFAGYTVLAALAARLAMALVAPTGSPLRLPRPSLSALGDWLARLLRLDGAAFRARSPLLAFIAVAMLIGTAGAAMTGAVADWVQPVEDLHEALGEFALMLALVHIALAFGLAGLKRVAPAPHTREVLP</sequence>
<dbReference type="GO" id="GO:0022904">
    <property type="term" value="P:respiratory electron transport chain"/>
    <property type="evidence" value="ECO:0007669"/>
    <property type="project" value="InterPro"/>
</dbReference>
<feature type="transmembrane region" description="Helical" evidence="1">
    <location>
        <begin position="88"/>
        <end position="110"/>
    </location>
</feature>
<accession>A0A317ECM1</accession>
<dbReference type="Proteomes" id="UP000245461">
    <property type="component" value="Unassembled WGS sequence"/>
</dbReference>
<dbReference type="SUPFAM" id="SSF81342">
    <property type="entry name" value="Transmembrane di-heme cytochromes"/>
    <property type="match status" value="1"/>
</dbReference>
<organism evidence="2 3">
    <name type="scientific">Zavarzinia aquatilis</name>
    <dbReference type="NCBI Taxonomy" id="2211142"/>
    <lineage>
        <taxon>Bacteria</taxon>
        <taxon>Pseudomonadati</taxon>
        <taxon>Pseudomonadota</taxon>
        <taxon>Alphaproteobacteria</taxon>
        <taxon>Rhodospirillales</taxon>
        <taxon>Zavarziniaceae</taxon>
        <taxon>Zavarzinia</taxon>
    </lineage>
</organism>
<keyword evidence="1" id="KW-0472">Membrane</keyword>
<comment type="caution">
    <text evidence="2">The sequence shown here is derived from an EMBL/GenBank/DDBJ whole genome shotgun (WGS) entry which is preliminary data.</text>
</comment>
<keyword evidence="1" id="KW-1133">Transmembrane helix</keyword>
<dbReference type="InterPro" id="IPR016174">
    <property type="entry name" value="Di-haem_cyt_TM"/>
</dbReference>
<feature type="transmembrane region" description="Helical" evidence="1">
    <location>
        <begin position="122"/>
        <end position="144"/>
    </location>
</feature>
<evidence type="ECO:0000313" key="3">
    <source>
        <dbReference type="Proteomes" id="UP000245461"/>
    </source>
</evidence>
<evidence type="ECO:0000256" key="1">
    <source>
        <dbReference type="SAM" id="Phobius"/>
    </source>
</evidence>
<keyword evidence="3" id="KW-1185">Reference proteome</keyword>